<dbReference type="KEGG" id="lul:LPB138_03235"/>
<gene>
    <name evidence="2" type="ORF">LPB138_03235</name>
</gene>
<dbReference type="EMBL" id="CP017478">
    <property type="protein sequence ID" value="AOW19754.1"/>
    <property type="molecule type" value="Genomic_DNA"/>
</dbReference>
<dbReference type="Proteomes" id="UP000176050">
    <property type="component" value="Chromosome"/>
</dbReference>
<dbReference type="OrthoDB" id="1488560at2"/>
<dbReference type="Gene3D" id="3.40.50.300">
    <property type="entry name" value="P-loop containing nucleotide triphosphate hydrolases"/>
    <property type="match status" value="1"/>
</dbReference>
<name>A0A1D8P5C0_9FLAO</name>
<keyword evidence="3" id="KW-1185">Reference proteome</keyword>
<dbReference type="InterPro" id="IPR027417">
    <property type="entry name" value="P-loop_NTPase"/>
</dbReference>
<dbReference type="AlphaFoldDB" id="A0A1D8P5C0"/>
<dbReference type="PANTHER" id="PTHR46312:SF2">
    <property type="entry name" value="NUCLEOTIDE-BINDING OLIGOMERIZATION DOMAIN-CONTAINING PROTEIN 2-LIKE"/>
    <property type="match status" value="1"/>
</dbReference>
<dbReference type="RefSeq" id="WP_070235870.1">
    <property type="nucleotide sequence ID" value="NZ_CP017478.1"/>
</dbReference>
<sequence length="967" mass="113155">MNKNRIIETIDKVGDFSKLIEDLLVKMGLESVNRVSDNLIEANQKTALKNQKICFLITLSELNGKVVAIDEIIKKKNAKYDQLYVVTSDSKLSNYFKNWLNDENPKAVIEYWSKKEVIENINLYYEDFWSHNDTFLKPYEISFNESVQADKHLKSLLKLDDKYDKLLEIFIEPKLYIYKEDTETETLTKSRVNKDKIVKSGNYILSGEAGTGKSTLLKEIGKELIEKNKELIFKNIPVIIKASSILESKFEIKNILDDELLKIYKEFDIERIYSEYQIILIIDSIDEFERENQLKVLNEIHDLKEEFGIRFIIGTRNYDYLVEGFQLNDHVRVNLSNFDMNQVKLFLDTFFRFNLEKSDKLWVTLNDNNILEKIPITPLTVSLISILFEEKQYEIPATITDIYDNFNIFLLGRTSVKSSLEFLDITIKERILSIYAVDIIEDLNNTRKSIEEFELYIKKFFKGKNITIKDEVYPELIKSLTEGTGVLYVDENGKIDFKHDYFMEYYASREIFNQRRDLVPALIENFTKFSWQNTAIFFTGRTKDMPDFLRDLLIRVDKYTELKDELIASSGLGYILQSLWLTDSDLRKDGVIKSLELLIKADQDVKRLSSTLPIFKNLRDTDIALMNFFWFFNHFNSKTLEDTLKLAFDHLSKELDKIEDTGLASDIVNLKYKLFCIGATLTSDKFDKNDKLDLFYLRKNTLSNPIFALLFDNGLDIIDPKNKDELKDRYKLKNRLQKMQKGIKYYLENGVDVTRFTSLEAIKPIKSVEIYTEGKTDAIYMMQAFKALTGNTEPYWNVESCEIKTNKEGGGTHELAKTLNSISQEMDNGKYQDKTIIGIFDNDASGHQEFNGFKNEDYEIFKSGVVKKHKTKNIYAIILPIPDELAKYNQAKQEFKFFEIEHYFEKEFLEENKMLTKLEIDSLYEITGSKGSFADKIKTISEPQIFKRFENLFFVIDEINKKEIAYF</sequence>
<dbReference type="PANTHER" id="PTHR46312">
    <property type="entry name" value="NACHT DOMAIN-CONTAINING PROTEIN"/>
    <property type="match status" value="1"/>
</dbReference>
<dbReference type="SUPFAM" id="SSF52540">
    <property type="entry name" value="P-loop containing nucleoside triphosphate hydrolases"/>
    <property type="match status" value="1"/>
</dbReference>
<dbReference type="SMART" id="SM00382">
    <property type="entry name" value="AAA"/>
    <property type="match status" value="1"/>
</dbReference>
<evidence type="ECO:0000259" key="1">
    <source>
        <dbReference type="SMART" id="SM00382"/>
    </source>
</evidence>
<reference evidence="2 3" key="1">
    <citation type="submission" date="2016-10" db="EMBL/GenBank/DDBJ databases">
        <title>Lutibacter sp. LPB0138, isolated from marine gastropod.</title>
        <authorList>
            <person name="Kim E."/>
            <person name="Yi H."/>
        </authorList>
    </citation>
    <scope>NUCLEOTIDE SEQUENCE [LARGE SCALE GENOMIC DNA]</scope>
    <source>
        <strain evidence="2 3">LPB0138</strain>
    </source>
</reference>
<accession>A0A1D8P5C0</accession>
<dbReference type="InterPro" id="IPR007111">
    <property type="entry name" value="NACHT_NTPase"/>
</dbReference>
<organism evidence="2 3">
    <name type="scientific">Urechidicola croceus</name>
    <dbReference type="NCBI Taxonomy" id="1850246"/>
    <lineage>
        <taxon>Bacteria</taxon>
        <taxon>Pseudomonadati</taxon>
        <taxon>Bacteroidota</taxon>
        <taxon>Flavobacteriia</taxon>
        <taxon>Flavobacteriales</taxon>
        <taxon>Flavobacteriaceae</taxon>
        <taxon>Urechidicola</taxon>
    </lineage>
</organism>
<feature type="domain" description="AAA+ ATPase" evidence="1">
    <location>
        <begin position="199"/>
        <end position="346"/>
    </location>
</feature>
<evidence type="ECO:0000313" key="2">
    <source>
        <dbReference type="EMBL" id="AOW19754.1"/>
    </source>
</evidence>
<evidence type="ECO:0000313" key="3">
    <source>
        <dbReference type="Proteomes" id="UP000176050"/>
    </source>
</evidence>
<dbReference type="Pfam" id="PF05729">
    <property type="entry name" value="NACHT"/>
    <property type="match status" value="1"/>
</dbReference>
<proteinExistence type="predicted"/>
<protein>
    <recommendedName>
        <fullName evidence="1">AAA+ ATPase domain-containing protein</fullName>
    </recommendedName>
</protein>
<dbReference type="InterPro" id="IPR003593">
    <property type="entry name" value="AAA+_ATPase"/>
</dbReference>
<dbReference type="CDD" id="cd00009">
    <property type="entry name" value="AAA"/>
    <property type="match status" value="1"/>
</dbReference>
<dbReference type="STRING" id="1850246.LPB138_03235"/>